<evidence type="ECO:0000256" key="4">
    <source>
        <dbReference type="ARBA" id="ARBA00023163"/>
    </source>
</evidence>
<dbReference type="RefSeq" id="WP_131154791.1">
    <property type="nucleotide sequence ID" value="NZ_CP036402.1"/>
</dbReference>
<dbReference type="InterPro" id="IPR036244">
    <property type="entry name" value="TipA-like_antibiotic-bd"/>
</dbReference>
<dbReference type="SMART" id="SM00422">
    <property type="entry name" value="HTH_MERR"/>
    <property type="match status" value="1"/>
</dbReference>
<keyword evidence="7" id="KW-1185">Reference proteome</keyword>
<name>A0A411YEV8_9ACTN</name>
<keyword evidence="2" id="KW-0238">DNA-binding</keyword>
<sequence>MRYTVGEVAELAGVTVRTLHHYDAIGLLVPSERTAAGYRCYTSEELERLQQILAYRALGFGLEEIAVLLDDPAARPRDHLARQRKILGERIARLEHMLAAVDEALEADDMNVNLTPEERLELFGDWLPEDYEDEAYERWGDTDAWAQSKQRTARYTADDWRAIQAEGAEIEQGLAAALADGEAPDSERAMDLAEAHRQHLVRWFYDCGHEMHRGLGRMYVDDERFTAYYERVAPGLARFLHEAIEANASRTA</sequence>
<evidence type="ECO:0000256" key="1">
    <source>
        <dbReference type="ARBA" id="ARBA00023015"/>
    </source>
</evidence>
<dbReference type="SUPFAM" id="SSF46955">
    <property type="entry name" value="Putative DNA-binding domain"/>
    <property type="match status" value="1"/>
</dbReference>
<dbReference type="PROSITE" id="PS00552">
    <property type="entry name" value="HTH_MERR_1"/>
    <property type="match status" value="1"/>
</dbReference>
<proteinExistence type="predicted"/>
<keyword evidence="4" id="KW-0804">Transcription</keyword>
<evidence type="ECO:0000259" key="5">
    <source>
        <dbReference type="PROSITE" id="PS50937"/>
    </source>
</evidence>
<reference evidence="6 7" key="1">
    <citation type="submission" date="2019-01" db="EMBL/GenBank/DDBJ databases">
        <title>Egibacter rhizosphaerae EGI 80759T.</title>
        <authorList>
            <person name="Chen D.-D."/>
            <person name="Tian Y."/>
            <person name="Jiao J.-Y."/>
            <person name="Zhang X.-T."/>
            <person name="Zhang Y.-G."/>
            <person name="Zhang Y."/>
            <person name="Xiao M."/>
            <person name="Shu W.-S."/>
            <person name="Li W.-J."/>
        </authorList>
    </citation>
    <scope>NUCLEOTIDE SEQUENCE [LARGE SCALE GENOMIC DNA]</scope>
    <source>
        <strain evidence="6 7">EGI 80759</strain>
    </source>
</reference>
<dbReference type="CDD" id="cd01106">
    <property type="entry name" value="HTH_TipAL-Mta"/>
    <property type="match status" value="1"/>
</dbReference>
<dbReference type="Proteomes" id="UP000291469">
    <property type="component" value="Chromosome"/>
</dbReference>
<evidence type="ECO:0000313" key="6">
    <source>
        <dbReference type="EMBL" id="QBI19794.1"/>
    </source>
</evidence>
<dbReference type="PANTHER" id="PTHR30204">
    <property type="entry name" value="REDOX-CYCLING DRUG-SENSING TRANSCRIPTIONAL ACTIVATOR SOXR"/>
    <property type="match status" value="1"/>
</dbReference>
<dbReference type="PROSITE" id="PS50937">
    <property type="entry name" value="HTH_MERR_2"/>
    <property type="match status" value="1"/>
</dbReference>
<dbReference type="OrthoDB" id="9809391at2"/>
<feature type="domain" description="HTH merR-type" evidence="5">
    <location>
        <begin position="1"/>
        <end position="71"/>
    </location>
</feature>
<keyword evidence="1" id="KW-0805">Transcription regulation</keyword>
<evidence type="ECO:0000313" key="7">
    <source>
        <dbReference type="Proteomes" id="UP000291469"/>
    </source>
</evidence>
<protein>
    <submittedName>
        <fullName evidence="6">MerR family transcriptional regulator</fullName>
    </submittedName>
</protein>
<dbReference type="InterPro" id="IPR012925">
    <property type="entry name" value="TipAS_dom"/>
</dbReference>
<dbReference type="AlphaFoldDB" id="A0A411YEV8"/>
<dbReference type="PRINTS" id="PR00040">
    <property type="entry name" value="HTHMERR"/>
</dbReference>
<dbReference type="Gene3D" id="1.10.1660.10">
    <property type="match status" value="1"/>
</dbReference>
<dbReference type="Pfam" id="PF13411">
    <property type="entry name" value="MerR_1"/>
    <property type="match status" value="1"/>
</dbReference>
<dbReference type="PANTHER" id="PTHR30204:SF90">
    <property type="entry name" value="HTH-TYPE TRANSCRIPTIONAL ACTIVATOR MTA"/>
    <property type="match status" value="1"/>
</dbReference>
<evidence type="ECO:0000256" key="2">
    <source>
        <dbReference type="ARBA" id="ARBA00023125"/>
    </source>
</evidence>
<dbReference type="GO" id="GO:0003700">
    <property type="term" value="F:DNA-binding transcription factor activity"/>
    <property type="evidence" value="ECO:0007669"/>
    <property type="project" value="InterPro"/>
</dbReference>
<organism evidence="6 7">
    <name type="scientific">Egibacter rhizosphaerae</name>
    <dbReference type="NCBI Taxonomy" id="1670831"/>
    <lineage>
        <taxon>Bacteria</taxon>
        <taxon>Bacillati</taxon>
        <taxon>Actinomycetota</taxon>
        <taxon>Nitriliruptoria</taxon>
        <taxon>Egibacterales</taxon>
        <taxon>Egibacteraceae</taxon>
        <taxon>Egibacter</taxon>
    </lineage>
</organism>
<accession>A0A411YEV8</accession>
<evidence type="ECO:0000256" key="3">
    <source>
        <dbReference type="ARBA" id="ARBA00023159"/>
    </source>
</evidence>
<dbReference type="InterPro" id="IPR009061">
    <property type="entry name" value="DNA-bd_dom_put_sf"/>
</dbReference>
<dbReference type="Pfam" id="PF07739">
    <property type="entry name" value="TipAS"/>
    <property type="match status" value="1"/>
</dbReference>
<dbReference type="GO" id="GO:0003677">
    <property type="term" value="F:DNA binding"/>
    <property type="evidence" value="ECO:0007669"/>
    <property type="project" value="UniProtKB-KW"/>
</dbReference>
<dbReference type="EMBL" id="CP036402">
    <property type="protein sequence ID" value="QBI19794.1"/>
    <property type="molecule type" value="Genomic_DNA"/>
</dbReference>
<dbReference type="InterPro" id="IPR047057">
    <property type="entry name" value="MerR_fam"/>
</dbReference>
<dbReference type="Gene3D" id="1.10.490.50">
    <property type="entry name" value="Antibiotic binding domain of TipA-like multidrug resistance regulators"/>
    <property type="match status" value="1"/>
</dbReference>
<dbReference type="SUPFAM" id="SSF89082">
    <property type="entry name" value="Antibiotic binding domain of TipA-like multidrug resistance regulators"/>
    <property type="match status" value="1"/>
</dbReference>
<keyword evidence="3" id="KW-0010">Activator</keyword>
<gene>
    <name evidence="6" type="ORF">ER308_09660</name>
</gene>
<dbReference type="KEGG" id="erz:ER308_09660"/>
<dbReference type="InterPro" id="IPR000551">
    <property type="entry name" value="MerR-type_HTH_dom"/>
</dbReference>